<dbReference type="OrthoDB" id="9892744at2"/>
<evidence type="ECO:0000313" key="1">
    <source>
        <dbReference type="EMBL" id="SNS59079.1"/>
    </source>
</evidence>
<evidence type="ECO:0000313" key="2">
    <source>
        <dbReference type="Proteomes" id="UP000198327"/>
    </source>
</evidence>
<name>A0A239FQK9_9NOCA</name>
<keyword evidence="2" id="KW-1185">Reference proteome</keyword>
<accession>A0A239FQK9</accession>
<protein>
    <submittedName>
        <fullName evidence="1">Uncharacterized protein</fullName>
    </submittedName>
</protein>
<dbReference type="EMBL" id="FZOW01000003">
    <property type="protein sequence ID" value="SNS59079.1"/>
    <property type="molecule type" value="Genomic_DNA"/>
</dbReference>
<dbReference type="AlphaFoldDB" id="A0A239FQK9"/>
<organism evidence="1 2">
    <name type="scientific">Rhodococcoides kyotonense</name>
    <dbReference type="NCBI Taxonomy" id="398843"/>
    <lineage>
        <taxon>Bacteria</taxon>
        <taxon>Bacillati</taxon>
        <taxon>Actinomycetota</taxon>
        <taxon>Actinomycetes</taxon>
        <taxon>Mycobacteriales</taxon>
        <taxon>Nocardiaceae</taxon>
        <taxon>Rhodococcoides</taxon>
    </lineage>
</organism>
<reference evidence="2" key="1">
    <citation type="submission" date="2017-06" db="EMBL/GenBank/DDBJ databases">
        <authorList>
            <person name="Varghese N."/>
            <person name="Submissions S."/>
        </authorList>
    </citation>
    <scope>NUCLEOTIDE SEQUENCE [LARGE SCALE GENOMIC DNA]</scope>
    <source>
        <strain evidence="2">JCM 23211</strain>
    </source>
</reference>
<dbReference type="RefSeq" id="WP_089244609.1">
    <property type="nucleotide sequence ID" value="NZ_FZOW01000003.1"/>
</dbReference>
<sequence>MITPEIANQVLHHFNPSDGYPAGGFVTDLIALISKADPRNKARLAIGFGGHVQAVLLAQEEVDGIDRLKYIAAGDKVTR</sequence>
<gene>
    <name evidence="1" type="ORF">SAMN05421642_103408</name>
</gene>
<proteinExistence type="predicted"/>
<dbReference type="Proteomes" id="UP000198327">
    <property type="component" value="Unassembled WGS sequence"/>
</dbReference>